<dbReference type="GO" id="GO:0032259">
    <property type="term" value="P:methylation"/>
    <property type="evidence" value="ECO:0007669"/>
    <property type="project" value="UniProtKB-KW"/>
</dbReference>
<keyword evidence="2 3" id="KW-0808">Transferase</keyword>
<dbReference type="OrthoDB" id="9800233at2"/>
<dbReference type="PANTHER" id="PTHR43619:SF2">
    <property type="entry name" value="S-ADENOSYL-L-METHIONINE-DEPENDENT METHYLTRANSFERASES SUPERFAMILY PROTEIN"/>
    <property type="match status" value="1"/>
</dbReference>
<dbReference type="InterPro" id="IPR029063">
    <property type="entry name" value="SAM-dependent_MTases_sf"/>
</dbReference>
<evidence type="ECO:0000313" key="3">
    <source>
        <dbReference type="EMBL" id="KDM92342.1"/>
    </source>
</evidence>
<dbReference type="EMBL" id="JMIB01000009">
    <property type="protein sequence ID" value="KDM92342.1"/>
    <property type="molecule type" value="Genomic_DNA"/>
</dbReference>
<name>A0A066RXC7_9GAMM</name>
<dbReference type="AlphaFoldDB" id="A0A066RXC7"/>
<proteinExistence type="predicted"/>
<dbReference type="Pfam" id="PF04072">
    <property type="entry name" value="LCM"/>
    <property type="match status" value="1"/>
</dbReference>
<dbReference type="Gene3D" id="3.40.50.150">
    <property type="entry name" value="Vaccinia Virus protein VP39"/>
    <property type="match status" value="1"/>
</dbReference>
<keyword evidence="1 3" id="KW-0489">Methyltransferase</keyword>
<dbReference type="GO" id="GO:0008168">
    <property type="term" value="F:methyltransferase activity"/>
    <property type="evidence" value="ECO:0007669"/>
    <property type="project" value="UniProtKB-KW"/>
</dbReference>
<accession>A0A066RXC7</accession>
<dbReference type="PIRSF" id="PIRSF028177">
    <property type="entry name" value="Polyketide_synth_Omtfrase_TcmP"/>
    <property type="match status" value="1"/>
</dbReference>
<dbReference type="InterPro" id="IPR016874">
    <property type="entry name" value="TcmP-like"/>
</dbReference>
<comment type="caution">
    <text evidence="3">The sequence shown here is derived from an EMBL/GenBank/DDBJ whole genome shotgun (WGS) entry which is preliminary data.</text>
</comment>
<dbReference type="InterPro" id="IPR007213">
    <property type="entry name" value="Ppm1/Ppm2/Tcmp"/>
</dbReference>
<reference evidence="3 4" key="1">
    <citation type="submission" date="2014-04" db="EMBL/GenBank/DDBJ databases">
        <title>Draft genome sequence of Photobacterium halotolerans S2753: a solonamide, ngercheumicin and holomycin producer.</title>
        <authorList>
            <person name="Machado H.R."/>
            <person name="Gram L."/>
        </authorList>
    </citation>
    <scope>NUCLEOTIDE SEQUENCE [LARGE SCALE GENOMIC DNA]</scope>
    <source>
        <strain evidence="3 4">S2753</strain>
    </source>
</reference>
<dbReference type="SUPFAM" id="SSF53335">
    <property type="entry name" value="S-adenosyl-L-methionine-dependent methyltransferases"/>
    <property type="match status" value="1"/>
</dbReference>
<gene>
    <name evidence="3" type="ORF">EA58_06390</name>
</gene>
<evidence type="ECO:0000256" key="1">
    <source>
        <dbReference type="ARBA" id="ARBA00022603"/>
    </source>
</evidence>
<dbReference type="Proteomes" id="UP000027192">
    <property type="component" value="Unassembled WGS sequence"/>
</dbReference>
<dbReference type="STRING" id="1654360.EA58_06390"/>
<sequence>MTKSARYHIPAALLQPLWLRSRESLVDNGLIYDPLAAAACQQCHLAPDCLTGNVDRHQLLHATLTLLVDQRVRDFLRRFPNGHVVNVGAGLDTRFYRLDNGRCRWLELDCDETLLWRQRLFHRSERYRMRSGSVTDLSWLSQLPTSFSSPVMLVCDQALLQATETEVARFVQRMGCHFNQLELCLVLAGDRCGSTLGQNLGSQTYAHGFDDPARQLLQWLPWADVVASHSPLDVSCPRWRLWHRWLSRLSAFRHRLTPVVTHLRF</sequence>
<keyword evidence="4" id="KW-1185">Reference proteome</keyword>
<organism evidence="3 4">
    <name type="scientific">Photobacterium galatheae</name>
    <dbReference type="NCBI Taxonomy" id="1654360"/>
    <lineage>
        <taxon>Bacteria</taxon>
        <taxon>Pseudomonadati</taxon>
        <taxon>Pseudomonadota</taxon>
        <taxon>Gammaproteobacteria</taxon>
        <taxon>Vibrionales</taxon>
        <taxon>Vibrionaceae</taxon>
        <taxon>Photobacterium</taxon>
    </lineage>
</organism>
<dbReference type="RefSeq" id="WP_036750354.1">
    <property type="nucleotide sequence ID" value="NZ_JAGSGC010000015.1"/>
</dbReference>
<evidence type="ECO:0000256" key="2">
    <source>
        <dbReference type="ARBA" id="ARBA00022679"/>
    </source>
</evidence>
<protein>
    <submittedName>
        <fullName evidence="3">Methyltransferase</fullName>
    </submittedName>
</protein>
<evidence type="ECO:0000313" key="4">
    <source>
        <dbReference type="Proteomes" id="UP000027192"/>
    </source>
</evidence>
<dbReference type="PANTHER" id="PTHR43619">
    <property type="entry name" value="S-ADENOSYL-L-METHIONINE-DEPENDENT METHYLTRANSFERASE YKTD-RELATED"/>
    <property type="match status" value="1"/>
</dbReference>